<keyword evidence="3" id="KW-1185">Reference proteome</keyword>
<gene>
    <name evidence="2" type="ORF">CDL12_20615</name>
</gene>
<comment type="caution">
    <text evidence="2">The sequence shown here is derived from an EMBL/GenBank/DDBJ whole genome shotgun (WGS) entry which is preliminary data.</text>
</comment>
<dbReference type="Proteomes" id="UP000231279">
    <property type="component" value="Unassembled WGS sequence"/>
</dbReference>
<feature type="compositionally biased region" description="Basic residues" evidence="1">
    <location>
        <begin position="90"/>
        <end position="104"/>
    </location>
</feature>
<reference evidence="3" key="1">
    <citation type="journal article" date="2018" name="Gigascience">
        <title>Genome assembly of the Pink Ipe (Handroanthus impetiginosus, Bignoniaceae), a highly valued, ecologically keystone Neotropical timber forest tree.</title>
        <authorList>
            <person name="Silva-Junior O.B."/>
            <person name="Grattapaglia D."/>
            <person name="Novaes E."/>
            <person name="Collevatti R.G."/>
        </authorList>
    </citation>
    <scope>NUCLEOTIDE SEQUENCE [LARGE SCALE GENOMIC DNA]</scope>
    <source>
        <strain evidence="3">cv. UFG-1</strain>
    </source>
</reference>
<dbReference type="EMBL" id="NKXS01004308">
    <property type="protein sequence ID" value="PIN06842.1"/>
    <property type="molecule type" value="Genomic_DNA"/>
</dbReference>
<accession>A0A2G9GNQ5</accession>
<feature type="compositionally biased region" description="Basic and acidic residues" evidence="1">
    <location>
        <begin position="125"/>
        <end position="141"/>
    </location>
</feature>
<proteinExistence type="predicted"/>
<evidence type="ECO:0000256" key="1">
    <source>
        <dbReference type="SAM" id="MobiDB-lite"/>
    </source>
</evidence>
<dbReference type="AlphaFoldDB" id="A0A2G9GNQ5"/>
<name>A0A2G9GNQ5_9LAMI</name>
<dbReference type="PANTHER" id="PTHR36801">
    <property type="entry name" value="OS06G0150200 PROTEIN"/>
    <property type="match status" value="1"/>
</dbReference>
<dbReference type="PANTHER" id="PTHR36801:SF3">
    <property type="entry name" value="OS06G0150300 PROTEIN"/>
    <property type="match status" value="1"/>
</dbReference>
<evidence type="ECO:0000313" key="3">
    <source>
        <dbReference type="Proteomes" id="UP000231279"/>
    </source>
</evidence>
<dbReference type="OrthoDB" id="1703859at2759"/>
<sequence>MGKKIPLVSFLCGVLARKKTPPPDMVEDAAKAEDNSDSSTSGGGDAAAPKDAIPNQPSTQGGESSEDAADEITVDDNHRQPLPPPPGAGHHLRTASCHHQHHRSNSATSKLLSSVSMRVLGQSSRWEEKPWHREKKSKQEDSVWKKTIILGEKCKVPDEDEEDILYDEKGNKISTYHPKNHSSTLSLSRQISCVGKDELSRK</sequence>
<feature type="compositionally biased region" description="Acidic residues" evidence="1">
    <location>
        <begin position="64"/>
        <end position="74"/>
    </location>
</feature>
<evidence type="ECO:0000313" key="2">
    <source>
        <dbReference type="EMBL" id="PIN06842.1"/>
    </source>
</evidence>
<feature type="compositionally biased region" description="Polar residues" evidence="1">
    <location>
        <begin position="105"/>
        <end position="124"/>
    </location>
</feature>
<feature type="region of interest" description="Disordered" evidence="1">
    <location>
        <begin position="13"/>
        <end position="141"/>
    </location>
</feature>
<protein>
    <submittedName>
        <fullName evidence="2">Uncharacterized protein</fullName>
    </submittedName>
</protein>
<organism evidence="2 3">
    <name type="scientific">Handroanthus impetiginosus</name>
    <dbReference type="NCBI Taxonomy" id="429701"/>
    <lineage>
        <taxon>Eukaryota</taxon>
        <taxon>Viridiplantae</taxon>
        <taxon>Streptophyta</taxon>
        <taxon>Embryophyta</taxon>
        <taxon>Tracheophyta</taxon>
        <taxon>Spermatophyta</taxon>
        <taxon>Magnoliopsida</taxon>
        <taxon>eudicotyledons</taxon>
        <taxon>Gunneridae</taxon>
        <taxon>Pentapetalae</taxon>
        <taxon>asterids</taxon>
        <taxon>lamiids</taxon>
        <taxon>Lamiales</taxon>
        <taxon>Bignoniaceae</taxon>
        <taxon>Crescentiina</taxon>
        <taxon>Tabebuia alliance</taxon>
        <taxon>Handroanthus</taxon>
    </lineage>
</organism>